<keyword evidence="1" id="KW-0732">Signal</keyword>
<feature type="chain" id="PRO_5044796321" evidence="1">
    <location>
        <begin position="25"/>
        <end position="280"/>
    </location>
</feature>
<evidence type="ECO:0000313" key="3">
    <source>
        <dbReference type="Proteomes" id="UP000053470"/>
    </source>
</evidence>
<evidence type="ECO:0000313" key="2">
    <source>
        <dbReference type="EMBL" id="CEJ18700.1"/>
    </source>
</evidence>
<dbReference type="Proteomes" id="UP000053470">
    <property type="component" value="Unassembled WGS sequence"/>
</dbReference>
<organism evidence="2 3">
    <name type="scientific">Ralstonia solanacearum IPO1609</name>
    <dbReference type="NCBI Taxonomy" id="564066"/>
    <lineage>
        <taxon>Bacteria</taxon>
        <taxon>Pseudomonadati</taxon>
        <taxon>Pseudomonadota</taxon>
        <taxon>Betaproteobacteria</taxon>
        <taxon>Burkholderiales</taxon>
        <taxon>Burkholderiaceae</taxon>
        <taxon>Ralstonia</taxon>
        <taxon>Ralstonia solanacearum species complex</taxon>
    </lineage>
</organism>
<sequence>MRSITKLAFGILLAAAIFTPQAHAQYQQSDRSLNCDSTCVLQQQSMLALIPKANTFVAPTYVASPTPKPKCGPSAGSILPGAPNSFLCDAGTPSAVSTTTANGETTYSWTCSNSLGSQLCTANQREVGACGADNGKTLSSNPTNVCATGQSYGFNFANNQYTWGCAGNYGSPAMCSAAYAPPIPPSQSKTIYRYYDSMLPGEGGSFTSTYVPLSASEGYISSRESQGPWGRCRYEWQTASQERILPSRTYNLNGLAYWVISLSQWNSYTYWYNVCVDGGS</sequence>
<keyword evidence="3" id="KW-1185">Reference proteome</keyword>
<protein>
    <submittedName>
        <fullName evidence="2">Hypothetical transmembrane protein</fullName>
    </submittedName>
</protein>
<dbReference type="RefSeq" id="WP_020957124.1">
    <property type="nucleotide sequence ID" value="NZ_LN651282.1"/>
</dbReference>
<feature type="signal peptide" evidence="1">
    <location>
        <begin position="1"/>
        <end position="24"/>
    </location>
</feature>
<dbReference type="EMBL" id="LN651282">
    <property type="protein sequence ID" value="CEJ18700.1"/>
    <property type="molecule type" value="Genomic_DNA"/>
</dbReference>
<keyword evidence="2" id="KW-0812">Transmembrane</keyword>
<keyword evidence="2" id="KW-0472">Membrane</keyword>
<dbReference type="AlphaFoldDB" id="A0ABF7RB27"/>
<accession>A0ABF7RB27</accession>
<evidence type="ECO:0000256" key="1">
    <source>
        <dbReference type="SAM" id="SignalP"/>
    </source>
</evidence>
<reference evidence="2" key="1">
    <citation type="submission" date="2014-11" db="EMBL/GenBank/DDBJ databases">
        <authorList>
            <person name="Genoscope - CEA"/>
        </authorList>
    </citation>
    <scope>NUCLEOTIDE SEQUENCE</scope>
    <source>
        <strain evidence="2">IPO1609</strain>
    </source>
</reference>
<gene>
    <name evidence="2" type="ORF">RSIPO_00879</name>
</gene>
<proteinExistence type="predicted"/>
<reference evidence="2" key="2">
    <citation type="submission" date="2022-04" db="EMBL/GenBank/DDBJ databases">
        <title>Genomic draft of R. solanacearum strain IPO1609, a phylotype IIB1/biovar 2/race 3 strain isolated from potato in Europe.</title>
        <authorList>
            <person name="Boucher C."/>
            <person name="Carrere S."/>
            <person name="Dossat C."/>
            <person name="Elbaz M."/>
            <person name="Genin S."/>
            <person name="Gouzy J."/>
            <person name="Prior P."/>
            <person name="Segurens B."/>
            <person name="Wincker P."/>
        </authorList>
    </citation>
    <scope>NUCLEOTIDE SEQUENCE</scope>
    <source>
        <strain evidence="2">IPO1609</strain>
    </source>
</reference>
<name>A0ABF7RB27_RALSL</name>